<proteinExistence type="predicted"/>
<protein>
    <submittedName>
        <fullName evidence="3">Uncharacterized protein</fullName>
    </submittedName>
</protein>
<organism evidence="3 4">
    <name type="scientific">Panicum virgatum</name>
    <name type="common">Blackwell switchgrass</name>
    <dbReference type="NCBI Taxonomy" id="38727"/>
    <lineage>
        <taxon>Eukaryota</taxon>
        <taxon>Viridiplantae</taxon>
        <taxon>Streptophyta</taxon>
        <taxon>Embryophyta</taxon>
        <taxon>Tracheophyta</taxon>
        <taxon>Spermatophyta</taxon>
        <taxon>Magnoliopsida</taxon>
        <taxon>Liliopsida</taxon>
        <taxon>Poales</taxon>
        <taxon>Poaceae</taxon>
        <taxon>PACMAD clade</taxon>
        <taxon>Panicoideae</taxon>
        <taxon>Panicodae</taxon>
        <taxon>Paniceae</taxon>
        <taxon>Panicinae</taxon>
        <taxon>Panicum</taxon>
        <taxon>Panicum sect. Hiantes</taxon>
    </lineage>
</organism>
<feature type="compositionally biased region" description="Basic and acidic residues" evidence="1">
    <location>
        <begin position="12"/>
        <end position="28"/>
    </location>
</feature>
<evidence type="ECO:0000313" key="3">
    <source>
        <dbReference type="EMBL" id="KAG2659190.1"/>
    </source>
</evidence>
<comment type="caution">
    <text evidence="3">The sequence shown here is derived from an EMBL/GenBank/DDBJ whole genome shotgun (WGS) entry which is preliminary data.</text>
</comment>
<accession>A0A8T0XGQ8</accession>
<reference evidence="3" key="1">
    <citation type="submission" date="2020-05" db="EMBL/GenBank/DDBJ databases">
        <title>WGS assembly of Panicum virgatum.</title>
        <authorList>
            <person name="Lovell J.T."/>
            <person name="Jenkins J."/>
            <person name="Shu S."/>
            <person name="Juenger T.E."/>
            <person name="Schmutz J."/>
        </authorList>
    </citation>
    <scope>NUCLEOTIDE SEQUENCE</scope>
    <source>
        <strain evidence="3">AP13</strain>
    </source>
</reference>
<evidence type="ECO:0000313" key="2">
    <source>
        <dbReference type="EMBL" id="KAG2548399.1"/>
    </source>
</evidence>
<evidence type="ECO:0000313" key="4">
    <source>
        <dbReference type="Proteomes" id="UP000823388"/>
    </source>
</evidence>
<feature type="compositionally biased region" description="Low complexity" evidence="1">
    <location>
        <begin position="62"/>
        <end position="93"/>
    </location>
</feature>
<dbReference type="Proteomes" id="UP000823388">
    <property type="component" value="Chromosome 9K"/>
</dbReference>
<evidence type="ECO:0000256" key="1">
    <source>
        <dbReference type="SAM" id="MobiDB-lite"/>
    </source>
</evidence>
<feature type="region of interest" description="Disordered" evidence="1">
    <location>
        <begin position="1"/>
        <end position="138"/>
    </location>
</feature>
<dbReference type="AlphaFoldDB" id="A0A8T0XGQ8"/>
<sequence length="174" mass="17844">MPPPAAKPNSPAHEKQTFRLHYTCDRNQGRNKSGGLEAHRTDLVAPPQQRAISPPLPKRQSRSNASKALSALALPQADPRPADPTGAAAAKGAARNDEAAAARGGGTPHARTAVCPAQARRRRDETGGRGSGGGEWRAAAACGRWARVAAGHRVGVAGRGTNGSLGLEGFGLTG</sequence>
<dbReference type="EMBL" id="CM029037">
    <property type="protein sequence ID" value="KAG2659190.1"/>
    <property type="molecule type" value="Genomic_DNA"/>
</dbReference>
<dbReference type="Proteomes" id="UP000823388">
    <property type="component" value="Chromosome 1K"/>
</dbReference>
<dbReference type="EMBL" id="CM029053">
    <property type="protein sequence ID" value="KAG2548399.1"/>
    <property type="molecule type" value="Genomic_DNA"/>
</dbReference>
<gene>
    <name evidence="3" type="ORF">PVAP13_1KG341615</name>
    <name evidence="2" type="ORF">PVAP13_9KG182485</name>
</gene>
<keyword evidence="4" id="KW-1185">Reference proteome</keyword>
<name>A0A8T0XGQ8_PANVG</name>